<gene>
    <name evidence="1" type="ORF">ANAPHAGO_00483</name>
</gene>
<dbReference type="EMBL" id="CCXQ01000070">
    <property type="protein sequence ID" value="CEG20722.1"/>
    <property type="molecule type" value="Genomic_DNA"/>
</dbReference>
<dbReference type="AlphaFoldDB" id="A0A098EG11"/>
<reference evidence="1 2" key="1">
    <citation type="submission" date="2014-09" db="EMBL/GenBank/DDBJ databases">
        <authorList>
            <person name="Loux Valentin"/>
            <person name="Dugat Thibaut"/>
        </authorList>
    </citation>
    <scope>NUCLEOTIDE SEQUENCE [LARGE SCALE GENOMIC DNA]</scope>
    <source>
        <strain evidence="1 2">BOV-10_179</strain>
    </source>
</reference>
<evidence type="ECO:0000313" key="1">
    <source>
        <dbReference type="EMBL" id="CEG20722.1"/>
    </source>
</evidence>
<organism evidence="1 2">
    <name type="scientific">Anaplasma phagocytophilum</name>
    <name type="common">Ehrlichia phagocytophila</name>
    <dbReference type="NCBI Taxonomy" id="948"/>
    <lineage>
        <taxon>Bacteria</taxon>
        <taxon>Pseudomonadati</taxon>
        <taxon>Pseudomonadota</taxon>
        <taxon>Alphaproteobacteria</taxon>
        <taxon>Rickettsiales</taxon>
        <taxon>Anaplasmataceae</taxon>
        <taxon>Anaplasma</taxon>
        <taxon>phagocytophilum group</taxon>
    </lineage>
</organism>
<sequence>MITVSFFVCAKNGNPRYYCYKGCGAWFLCLVSSSGLVSIVRVFGDGRAKESCGDRHGFGHAFGCCDPISLG</sequence>
<name>A0A098EG11_ANAPH</name>
<evidence type="ECO:0000313" key="2">
    <source>
        <dbReference type="Proteomes" id="UP000055047"/>
    </source>
</evidence>
<dbReference type="Proteomes" id="UP000055047">
    <property type="component" value="Unassembled WGS sequence"/>
</dbReference>
<accession>A0A098EG11</accession>
<protein>
    <submittedName>
        <fullName evidence="1">Uncharacterized protein</fullName>
    </submittedName>
</protein>
<proteinExistence type="predicted"/>